<evidence type="ECO:0000313" key="1">
    <source>
        <dbReference type="EMBL" id="TVP39097.1"/>
    </source>
</evidence>
<accession>A0A557SR73</accession>
<comment type="caution">
    <text evidence="1">The sequence shown here is derived from an EMBL/GenBank/DDBJ whole genome shotgun (WGS) entry which is preliminary data.</text>
</comment>
<dbReference type="EMBL" id="VOAH01000021">
    <property type="protein sequence ID" value="TVP39097.1"/>
    <property type="molecule type" value="Genomic_DNA"/>
</dbReference>
<dbReference type="Proteomes" id="UP000315289">
    <property type="component" value="Unassembled WGS sequence"/>
</dbReference>
<dbReference type="AlphaFoldDB" id="A0A557SR73"/>
<proteinExistence type="predicted"/>
<name>A0A557SR73_9ARCH</name>
<reference evidence="1 2" key="1">
    <citation type="journal article" date="2019" name="Front. Microbiol.">
        <title>Ammonia Oxidation by the Arctic Terrestrial Thaumarchaeote Candidatus Nitrosocosmicus arcticus Is Stimulated by Increasing Temperatures.</title>
        <authorList>
            <person name="Alves R.J.E."/>
            <person name="Kerou M."/>
            <person name="Zappe A."/>
            <person name="Bittner R."/>
            <person name="Abby S.S."/>
            <person name="Schmidt H.A."/>
            <person name="Pfeifer K."/>
            <person name="Schleper C."/>
        </authorList>
    </citation>
    <scope>NUCLEOTIDE SEQUENCE [LARGE SCALE GENOMIC DNA]</scope>
    <source>
        <strain evidence="1 2">Kfb</strain>
    </source>
</reference>
<organism evidence="1 2">
    <name type="scientific">Candidatus Nitrosocosmicus arcticus</name>
    <dbReference type="NCBI Taxonomy" id="2035267"/>
    <lineage>
        <taxon>Archaea</taxon>
        <taxon>Nitrososphaerota</taxon>
        <taxon>Nitrososphaeria</taxon>
        <taxon>Nitrososphaerales</taxon>
        <taxon>Nitrososphaeraceae</taxon>
        <taxon>Candidatus Nitrosocosmicus</taxon>
    </lineage>
</organism>
<keyword evidence="2" id="KW-1185">Reference proteome</keyword>
<protein>
    <submittedName>
        <fullName evidence="1">Uncharacterized protein</fullName>
    </submittedName>
</protein>
<evidence type="ECO:0000313" key="2">
    <source>
        <dbReference type="Proteomes" id="UP000315289"/>
    </source>
</evidence>
<sequence>MECPTCQSQIHSNMHNALVGKNKRNISIFVYFQICPECDEPIVGIKEATMGEVYMNPNNIEGLVLLRKGQRR</sequence>
<gene>
    <name evidence="1" type="ORF">NARC_210041</name>
</gene>
<dbReference type="OrthoDB" id="7949at2157"/>